<dbReference type="InterPro" id="IPR004379">
    <property type="entry name" value="UDP-GALP_mutase"/>
</dbReference>
<dbReference type="EC" id="5.4.99.9" evidence="7"/>
<keyword evidence="5 7" id="KW-0413">Isomerase</keyword>
<evidence type="ECO:0000313" key="8">
    <source>
        <dbReference type="Proteomes" id="UP001266099"/>
    </source>
</evidence>
<dbReference type="RefSeq" id="WP_309954524.1">
    <property type="nucleotide sequence ID" value="NZ_CP136414.1"/>
</dbReference>
<protein>
    <submittedName>
        <fullName evidence="7">UDP-galactopyranose mutase</fullName>
        <ecNumber evidence="7">5.4.99.9</ecNumber>
    </submittedName>
</protein>
<dbReference type="Proteomes" id="UP001266099">
    <property type="component" value="Unassembled WGS sequence"/>
</dbReference>
<dbReference type="NCBIfam" id="TIGR00031">
    <property type="entry name" value="UDP-GALP_mutase"/>
    <property type="match status" value="1"/>
</dbReference>
<keyword evidence="3" id="KW-0285">Flavoprotein</keyword>
<proteinExistence type="inferred from homology"/>
<comment type="similarity">
    <text evidence="2">Belongs to the UDP-galactopyranose/dTDP-fucopyranose mutase family.</text>
</comment>
<dbReference type="PANTHER" id="PTHR21197:SF0">
    <property type="entry name" value="UDP-GALACTOPYRANOSE MUTASE"/>
    <property type="match status" value="1"/>
</dbReference>
<sequence length="398" mass="45178">MNIDLLVVGSGLFGLTVAEQMANRGIKTAIIDSRYHIGGNAYSEKDPETGIEVHKYGAHLFHTSNQRVWEYVNRFTSFTDYVHKVYTTVNGEVFPMPVNLGTINQFFRSAYTPDAARQLISEQAAEIDPTNVSDFQSKGISLVGRPLFEAFFQGYTAKQWQTDPKDLPASIISRLPVRFNYDNRYFNDRWEGLPTDGYAAWLERMAQHPNIEVHLNTDFFDESQPFNKKAAVGNVPVVYTGPIDRYFAYSAGELGWRTIDLDLKVLPVGDFQGTSVMNYGDLAVPYTRIHEFKHFHPERTEYPEDKTIIAYEYSRFAQKGDEPYYPINKNADRQMMLKYRDLAAAEENVLFGGRLGSYKYLDMHMAIGSALSRVDNVIAPFFAGEIAQLKLPGSGIED</sequence>
<evidence type="ECO:0000259" key="6">
    <source>
        <dbReference type="Pfam" id="PF03275"/>
    </source>
</evidence>
<dbReference type="PANTHER" id="PTHR21197">
    <property type="entry name" value="UDP-GALACTOPYRANOSE MUTASE"/>
    <property type="match status" value="1"/>
</dbReference>
<evidence type="ECO:0000256" key="1">
    <source>
        <dbReference type="ARBA" id="ARBA00001974"/>
    </source>
</evidence>
<evidence type="ECO:0000256" key="2">
    <source>
        <dbReference type="ARBA" id="ARBA00009321"/>
    </source>
</evidence>
<feature type="domain" description="UDP-galactopyranose mutase C-terminal" evidence="6">
    <location>
        <begin position="150"/>
        <end position="360"/>
    </location>
</feature>
<evidence type="ECO:0000313" key="7">
    <source>
        <dbReference type="EMBL" id="MDR6938582.1"/>
    </source>
</evidence>
<gene>
    <name evidence="7" type="ORF">J2S36_000125</name>
</gene>
<dbReference type="Gene3D" id="3.40.50.720">
    <property type="entry name" value="NAD(P)-binding Rossmann-like Domain"/>
    <property type="match status" value="3"/>
</dbReference>
<comment type="cofactor">
    <cofactor evidence="1">
        <name>FAD</name>
        <dbReference type="ChEBI" id="CHEBI:57692"/>
    </cofactor>
</comment>
<reference evidence="7 8" key="1">
    <citation type="submission" date="2023-07" db="EMBL/GenBank/DDBJ databases">
        <title>Sequencing the genomes of 1000 actinobacteria strains.</title>
        <authorList>
            <person name="Klenk H.-P."/>
        </authorList>
    </citation>
    <scope>NUCLEOTIDE SEQUENCE [LARGE SCALE GENOMIC DNA]</scope>
    <source>
        <strain evidence="7 8">DSM 15539</strain>
    </source>
</reference>
<dbReference type="Pfam" id="PF13450">
    <property type="entry name" value="NAD_binding_8"/>
    <property type="match status" value="1"/>
</dbReference>
<comment type="caution">
    <text evidence="7">The sequence shown here is derived from an EMBL/GenBank/DDBJ whole genome shotgun (WGS) entry which is preliminary data.</text>
</comment>
<accession>A0ABU1SZM5</accession>
<dbReference type="EMBL" id="JAVDUJ010000001">
    <property type="protein sequence ID" value="MDR6938582.1"/>
    <property type="molecule type" value="Genomic_DNA"/>
</dbReference>
<evidence type="ECO:0000256" key="4">
    <source>
        <dbReference type="ARBA" id="ARBA00022827"/>
    </source>
</evidence>
<evidence type="ECO:0000256" key="3">
    <source>
        <dbReference type="ARBA" id="ARBA00022630"/>
    </source>
</evidence>
<dbReference type="SUPFAM" id="SSF54373">
    <property type="entry name" value="FAD-linked reductases, C-terminal domain"/>
    <property type="match status" value="1"/>
</dbReference>
<dbReference type="Pfam" id="PF03275">
    <property type="entry name" value="GLF"/>
    <property type="match status" value="1"/>
</dbReference>
<evidence type="ECO:0000256" key="5">
    <source>
        <dbReference type="ARBA" id="ARBA00023235"/>
    </source>
</evidence>
<keyword evidence="8" id="KW-1185">Reference proteome</keyword>
<dbReference type="SUPFAM" id="SSF51971">
    <property type="entry name" value="Nucleotide-binding domain"/>
    <property type="match status" value="1"/>
</dbReference>
<dbReference type="GO" id="GO:0008767">
    <property type="term" value="F:UDP-galactopyranose mutase activity"/>
    <property type="evidence" value="ECO:0007669"/>
    <property type="project" value="UniProtKB-EC"/>
</dbReference>
<dbReference type="InterPro" id="IPR015899">
    <property type="entry name" value="UDP-GalPyranose_mutase_C"/>
</dbReference>
<name>A0ABU1SZM5_9ACTO</name>
<organism evidence="7 8">
    <name type="scientific">Arcanobacterium hippocoleae</name>
    <dbReference type="NCBI Taxonomy" id="149017"/>
    <lineage>
        <taxon>Bacteria</taxon>
        <taxon>Bacillati</taxon>
        <taxon>Actinomycetota</taxon>
        <taxon>Actinomycetes</taxon>
        <taxon>Actinomycetales</taxon>
        <taxon>Actinomycetaceae</taxon>
        <taxon>Arcanobacterium</taxon>
    </lineage>
</organism>
<keyword evidence="4" id="KW-0274">FAD</keyword>